<reference evidence="1" key="1">
    <citation type="submission" date="2022-11" db="EMBL/GenBank/DDBJ databases">
        <title>Parathalassolutuus dongxingensis gen. nov., sp. nov., a novel member of family Oceanospirillaceae isolated from a coastal shrimp pond in Guangxi, China.</title>
        <authorList>
            <person name="Chen H."/>
        </authorList>
    </citation>
    <scope>NUCLEOTIDE SEQUENCE</scope>
    <source>
        <strain evidence="1">G-43</strain>
    </source>
</reference>
<dbReference type="GO" id="GO:0030151">
    <property type="term" value="F:molybdenum ion binding"/>
    <property type="evidence" value="ECO:0007669"/>
    <property type="project" value="InterPro"/>
</dbReference>
<accession>A0A9X3EDR2</accession>
<proteinExistence type="predicted"/>
<keyword evidence="2" id="KW-1185">Reference proteome</keyword>
<name>A0A9X3EDR2_9GAMM</name>
<dbReference type="EMBL" id="JAPNOA010000025">
    <property type="protein sequence ID" value="MCY0965325.1"/>
    <property type="molecule type" value="Genomic_DNA"/>
</dbReference>
<dbReference type="InterPro" id="IPR006975">
    <property type="entry name" value="NifQ"/>
</dbReference>
<comment type="caution">
    <text evidence="1">The sequence shown here is derived from an EMBL/GenBank/DDBJ whole genome shotgun (WGS) entry which is preliminary data.</text>
</comment>
<protein>
    <submittedName>
        <fullName evidence="1">Nitrogen fixation protein NifQ</fullName>
    </submittedName>
</protein>
<dbReference type="RefSeq" id="WP_283173536.1">
    <property type="nucleotide sequence ID" value="NZ_JAPNOA010000025.1"/>
</dbReference>
<dbReference type="GO" id="GO:0009399">
    <property type="term" value="P:nitrogen fixation"/>
    <property type="evidence" value="ECO:0007669"/>
    <property type="project" value="InterPro"/>
</dbReference>
<organism evidence="1 2">
    <name type="scientific">Parathalassolituus penaei</name>
    <dbReference type="NCBI Taxonomy" id="2997323"/>
    <lineage>
        <taxon>Bacteria</taxon>
        <taxon>Pseudomonadati</taxon>
        <taxon>Pseudomonadota</taxon>
        <taxon>Gammaproteobacteria</taxon>
        <taxon>Oceanospirillales</taxon>
        <taxon>Oceanospirillaceae</taxon>
        <taxon>Parathalassolituus</taxon>
    </lineage>
</organism>
<dbReference type="AlphaFoldDB" id="A0A9X3EDR2"/>
<sequence>MNLGMSLSTFWPQLPTFAGRFGLDWQAEQQRMQERAHQQQQNREWLIRIVGSQRQGRTCLPVCLGLQPADFAWLTSNVLPMYGRYQPLKPGRLAQVQQQSGEDLRQQLLEMREDEWLEIRNLLRRFRRGMDDLELVLADVLAAGCLGGDHLWRDLGLADRGQLSELMRTNFPDLFERNNANMKWKKFFYKQLCEEGGGYVCRAPSCQECTAYRDCFGPEA</sequence>
<dbReference type="Pfam" id="PF04891">
    <property type="entry name" value="NifQ"/>
    <property type="match status" value="1"/>
</dbReference>
<evidence type="ECO:0000313" key="2">
    <source>
        <dbReference type="Proteomes" id="UP001150830"/>
    </source>
</evidence>
<evidence type="ECO:0000313" key="1">
    <source>
        <dbReference type="EMBL" id="MCY0965325.1"/>
    </source>
</evidence>
<dbReference type="Proteomes" id="UP001150830">
    <property type="component" value="Unassembled WGS sequence"/>
</dbReference>
<gene>
    <name evidence="1" type="ORF">OUO13_09015</name>
</gene>